<feature type="non-terminal residue" evidence="1">
    <location>
        <position position="1"/>
    </location>
</feature>
<accession>X1JIH6</accession>
<gene>
    <name evidence="1" type="ORF">S03H2_62564</name>
</gene>
<name>X1JIH6_9ZZZZ</name>
<reference evidence="1" key="1">
    <citation type="journal article" date="2014" name="Front. Microbiol.">
        <title>High frequency of phylogenetically diverse reductive dehalogenase-homologous genes in deep subseafloor sedimentary metagenomes.</title>
        <authorList>
            <person name="Kawai M."/>
            <person name="Futagami T."/>
            <person name="Toyoda A."/>
            <person name="Takaki Y."/>
            <person name="Nishi S."/>
            <person name="Hori S."/>
            <person name="Arai W."/>
            <person name="Tsubouchi T."/>
            <person name="Morono Y."/>
            <person name="Uchiyama I."/>
            <person name="Ito T."/>
            <person name="Fujiyama A."/>
            <person name="Inagaki F."/>
            <person name="Takami H."/>
        </authorList>
    </citation>
    <scope>NUCLEOTIDE SEQUENCE</scope>
    <source>
        <strain evidence="1">Expedition CK06-06</strain>
    </source>
</reference>
<protein>
    <submittedName>
        <fullName evidence="1">Uncharacterized protein</fullName>
    </submittedName>
</protein>
<dbReference type="EMBL" id="BARU01040470">
    <property type="protein sequence ID" value="GAH78099.1"/>
    <property type="molecule type" value="Genomic_DNA"/>
</dbReference>
<dbReference type="AlphaFoldDB" id="X1JIH6"/>
<comment type="caution">
    <text evidence="1">The sequence shown here is derived from an EMBL/GenBank/DDBJ whole genome shotgun (WGS) entry which is preliminary data.</text>
</comment>
<evidence type="ECO:0000313" key="1">
    <source>
        <dbReference type="EMBL" id="GAH78099.1"/>
    </source>
</evidence>
<proteinExistence type="predicted"/>
<organism evidence="1">
    <name type="scientific">marine sediment metagenome</name>
    <dbReference type="NCBI Taxonomy" id="412755"/>
    <lineage>
        <taxon>unclassified sequences</taxon>
        <taxon>metagenomes</taxon>
        <taxon>ecological metagenomes</taxon>
    </lineage>
</organism>
<sequence length="33" mass="3505">DVISGNMAGEIIAFSGVNGATIWDFFFGAEVRI</sequence>